<dbReference type="RefSeq" id="XP_025428384.1">
    <property type="nucleotide sequence ID" value="XM_025575695.1"/>
</dbReference>
<organism evidence="1 2">
    <name type="scientific">Aspergillus saccharolyticus JOP 1030-1</name>
    <dbReference type="NCBI Taxonomy" id="1450539"/>
    <lineage>
        <taxon>Eukaryota</taxon>
        <taxon>Fungi</taxon>
        <taxon>Dikarya</taxon>
        <taxon>Ascomycota</taxon>
        <taxon>Pezizomycotina</taxon>
        <taxon>Eurotiomycetes</taxon>
        <taxon>Eurotiomycetidae</taxon>
        <taxon>Eurotiales</taxon>
        <taxon>Aspergillaceae</taxon>
        <taxon>Aspergillus</taxon>
        <taxon>Aspergillus subgen. Circumdati</taxon>
    </lineage>
</organism>
<evidence type="ECO:0000313" key="2">
    <source>
        <dbReference type="Proteomes" id="UP000248349"/>
    </source>
</evidence>
<sequence>MDCSLLSSEMTNPIQQQLINYMLLSSNVYIIQNGHSLDDCAGARGVQLDLTGTTYCYTLEKPGGGSLDFDLTDSLSADFGEVLYDTYSINQTALVVSSYQCQTNNNAYGATYVPSDTIIPGSGYSVDNLPPCFFNLPVLYTDYTVKTTGEYVTTSGTPCQLRENTEDDGIGNYLPDNLASIFTRKFCIDKIGH</sequence>
<accession>A0A319A4P6</accession>
<dbReference type="GeneID" id="37076923"/>
<dbReference type="EMBL" id="KZ821252">
    <property type="protein sequence ID" value="PYH42402.1"/>
    <property type="molecule type" value="Genomic_DNA"/>
</dbReference>
<proteinExistence type="predicted"/>
<reference evidence="1 2" key="1">
    <citation type="submission" date="2016-12" db="EMBL/GenBank/DDBJ databases">
        <title>The genomes of Aspergillus section Nigri reveals drivers in fungal speciation.</title>
        <authorList>
            <consortium name="DOE Joint Genome Institute"/>
            <person name="Vesth T.C."/>
            <person name="Nybo J."/>
            <person name="Theobald S."/>
            <person name="Brandl J."/>
            <person name="Frisvad J.C."/>
            <person name="Nielsen K.F."/>
            <person name="Lyhne E.K."/>
            <person name="Kogle M.E."/>
            <person name="Kuo A."/>
            <person name="Riley R."/>
            <person name="Clum A."/>
            <person name="Nolan M."/>
            <person name="Lipzen A."/>
            <person name="Salamov A."/>
            <person name="Henrissat B."/>
            <person name="Wiebenga A."/>
            <person name="De Vries R.P."/>
            <person name="Grigoriev I.V."/>
            <person name="Mortensen U.H."/>
            <person name="Andersen M.R."/>
            <person name="Baker S.E."/>
        </authorList>
    </citation>
    <scope>NUCLEOTIDE SEQUENCE [LARGE SCALE GENOMIC DNA]</scope>
    <source>
        <strain evidence="1 2">JOP 1030-1</strain>
    </source>
</reference>
<keyword evidence="2" id="KW-1185">Reference proteome</keyword>
<dbReference type="STRING" id="1450539.A0A319A4P6"/>
<dbReference type="OrthoDB" id="3257981at2759"/>
<evidence type="ECO:0000313" key="1">
    <source>
        <dbReference type="EMBL" id="PYH42402.1"/>
    </source>
</evidence>
<protein>
    <submittedName>
        <fullName evidence="1">Uncharacterized protein</fullName>
    </submittedName>
</protein>
<dbReference type="AlphaFoldDB" id="A0A319A4P6"/>
<gene>
    <name evidence="1" type="ORF">BP01DRAFT_359484</name>
</gene>
<dbReference type="Proteomes" id="UP000248349">
    <property type="component" value="Unassembled WGS sequence"/>
</dbReference>
<name>A0A319A4P6_9EURO</name>